<organism evidence="2 3">
    <name type="scientific">Araneus ventricosus</name>
    <name type="common">Orbweaver spider</name>
    <name type="synonym">Epeira ventricosa</name>
    <dbReference type="NCBI Taxonomy" id="182803"/>
    <lineage>
        <taxon>Eukaryota</taxon>
        <taxon>Metazoa</taxon>
        <taxon>Ecdysozoa</taxon>
        <taxon>Arthropoda</taxon>
        <taxon>Chelicerata</taxon>
        <taxon>Arachnida</taxon>
        <taxon>Araneae</taxon>
        <taxon>Araneomorphae</taxon>
        <taxon>Entelegynae</taxon>
        <taxon>Araneoidea</taxon>
        <taxon>Araneidae</taxon>
        <taxon>Araneus</taxon>
    </lineage>
</organism>
<dbReference type="Proteomes" id="UP000499080">
    <property type="component" value="Unassembled WGS sequence"/>
</dbReference>
<keyword evidence="3" id="KW-1185">Reference proteome</keyword>
<feature type="compositionally biased region" description="Basic and acidic residues" evidence="1">
    <location>
        <begin position="102"/>
        <end position="121"/>
    </location>
</feature>
<comment type="caution">
    <text evidence="2">The sequence shown here is derived from an EMBL/GenBank/DDBJ whole genome shotgun (WGS) entry which is preliminary data.</text>
</comment>
<dbReference type="EMBL" id="BGPR01002124">
    <property type="protein sequence ID" value="GBM68144.1"/>
    <property type="molecule type" value="Genomic_DNA"/>
</dbReference>
<protein>
    <submittedName>
        <fullName evidence="2">Uncharacterized protein</fullName>
    </submittedName>
</protein>
<feature type="region of interest" description="Disordered" evidence="1">
    <location>
        <begin position="87"/>
        <end position="121"/>
    </location>
</feature>
<evidence type="ECO:0000256" key="1">
    <source>
        <dbReference type="SAM" id="MobiDB-lite"/>
    </source>
</evidence>
<name>A0A4Y2HRU4_ARAVE</name>
<sequence length="121" mass="13550">MIPCDVTTSRARYINGGNREEMITLEFRLQCELESRASRDDPAIPLPNSDPPCYLRTSSLLDASYESPFSSVFITCPRVATICLWPGPGSGQGSPAQQHNRFRLDMEEGQKSRSVTPRRDD</sequence>
<evidence type="ECO:0000313" key="2">
    <source>
        <dbReference type="EMBL" id="GBM68144.1"/>
    </source>
</evidence>
<proteinExistence type="predicted"/>
<evidence type="ECO:0000313" key="3">
    <source>
        <dbReference type="Proteomes" id="UP000499080"/>
    </source>
</evidence>
<dbReference type="AlphaFoldDB" id="A0A4Y2HRU4"/>
<reference evidence="2 3" key="1">
    <citation type="journal article" date="2019" name="Sci. Rep.">
        <title>Orb-weaving spider Araneus ventricosus genome elucidates the spidroin gene catalogue.</title>
        <authorList>
            <person name="Kono N."/>
            <person name="Nakamura H."/>
            <person name="Ohtoshi R."/>
            <person name="Moran D.A.P."/>
            <person name="Shinohara A."/>
            <person name="Yoshida Y."/>
            <person name="Fujiwara M."/>
            <person name="Mori M."/>
            <person name="Tomita M."/>
            <person name="Arakawa K."/>
        </authorList>
    </citation>
    <scope>NUCLEOTIDE SEQUENCE [LARGE SCALE GENOMIC DNA]</scope>
</reference>
<gene>
    <name evidence="2" type="ORF">AVEN_16427_1</name>
</gene>
<accession>A0A4Y2HRU4</accession>